<feature type="region of interest" description="Disordered" evidence="1">
    <location>
        <begin position="355"/>
        <end position="390"/>
    </location>
</feature>
<feature type="region of interest" description="Disordered" evidence="1">
    <location>
        <begin position="32"/>
        <end position="142"/>
    </location>
</feature>
<keyword evidence="4" id="KW-1185">Reference proteome</keyword>
<evidence type="ECO:0000313" key="4">
    <source>
        <dbReference type="Proteomes" id="UP001165121"/>
    </source>
</evidence>
<feature type="domain" description="Retrotransposon gag" evidence="2">
    <location>
        <begin position="469"/>
        <end position="533"/>
    </location>
</feature>
<gene>
    <name evidence="3" type="ORF">Pfra01_000946200</name>
</gene>
<comment type="caution">
    <text evidence="3">The sequence shown here is derived from an EMBL/GenBank/DDBJ whole genome shotgun (WGS) entry which is preliminary data.</text>
</comment>
<evidence type="ECO:0000259" key="2">
    <source>
        <dbReference type="Pfam" id="PF03732"/>
    </source>
</evidence>
<sequence>MPPLLKASPELGSWIQQSRRFCWSRFTTMVRVPGSSGDSGFHRESLEDVQADPDPDLEDIPQPPPQVPSGTPVDLDPRQDPPTKETKAGRERYGFADSIAKPERYISPSRKSTRSSGIQAKQSSTRVKMKAPDPEGEDPIQVVPSWSDVDLEYAFHQKELRDFLALDPVMRMLELKQIGDLQSPLAPPQRATGKLDAVKGQMSLLKEAGLEAGRFDANDLFDLDLDQIRSSTQGLFDRLKALVGEIQPKTDSTMPDPGLPTHIGSTGCRTASPYVSAAEGSDTSSEPRRMSLGPSGAAMLQARSQIQQGEKSKPRSKRQPVASMDPTTSASDTSAGRLETYFQAAMSRFLKEQQALPSPPIPTGIQNPGSQDVEMESTGSPDPDPHWEYDPDDIDLPTTDRAAMTTMTTGPTGSTMIQRARISAISDLKEFSGKDQDEDRARAWLGKVKSAFLRDQASDGEKCLTFADLLSGAARNWYRQLPRSTRNKWTDLIRSFQTQYCGFGVSVACQYYHARKRSDESALEYLHRLNVAGLRARLKIKDVIPKEKREHVDHLLKP</sequence>
<dbReference type="EMBL" id="BSXT01000876">
    <property type="protein sequence ID" value="GMF35587.1"/>
    <property type="molecule type" value="Genomic_DNA"/>
</dbReference>
<dbReference type="InterPro" id="IPR005162">
    <property type="entry name" value="Retrotrans_gag_dom"/>
</dbReference>
<name>A0A9W7CRD9_9STRA</name>
<feature type="compositionally biased region" description="Polar residues" evidence="1">
    <location>
        <begin position="325"/>
        <end position="334"/>
    </location>
</feature>
<proteinExistence type="predicted"/>
<feature type="compositionally biased region" description="Basic and acidic residues" evidence="1">
    <location>
        <begin position="75"/>
        <end position="104"/>
    </location>
</feature>
<feature type="compositionally biased region" description="Acidic residues" evidence="1">
    <location>
        <begin position="47"/>
        <end position="59"/>
    </location>
</feature>
<evidence type="ECO:0000256" key="1">
    <source>
        <dbReference type="SAM" id="MobiDB-lite"/>
    </source>
</evidence>
<dbReference type="Proteomes" id="UP001165121">
    <property type="component" value="Unassembled WGS sequence"/>
</dbReference>
<feature type="compositionally biased region" description="Polar residues" evidence="1">
    <location>
        <begin position="114"/>
        <end position="126"/>
    </location>
</feature>
<evidence type="ECO:0000313" key="3">
    <source>
        <dbReference type="EMBL" id="GMF35587.1"/>
    </source>
</evidence>
<dbReference type="AlphaFoldDB" id="A0A9W7CRD9"/>
<dbReference type="Pfam" id="PF03732">
    <property type="entry name" value="Retrotrans_gag"/>
    <property type="match status" value="1"/>
</dbReference>
<reference evidence="3" key="1">
    <citation type="submission" date="2023-04" db="EMBL/GenBank/DDBJ databases">
        <title>Phytophthora fragariaefolia NBRC 109709.</title>
        <authorList>
            <person name="Ichikawa N."/>
            <person name="Sato H."/>
            <person name="Tonouchi N."/>
        </authorList>
    </citation>
    <scope>NUCLEOTIDE SEQUENCE</scope>
    <source>
        <strain evidence="3">NBRC 109709</strain>
    </source>
</reference>
<organism evidence="3 4">
    <name type="scientific">Phytophthora fragariaefolia</name>
    <dbReference type="NCBI Taxonomy" id="1490495"/>
    <lineage>
        <taxon>Eukaryota</taxon>
        <taxon>Sar</taxon>
        <taxon>Stramenopiles</taxon>
        <taxon>Oomycota</taxon>
        <taxon>Peronosporomycetes</taxon>
        <taxon>Peronosporales</taxon>
        <taxon>Peronosporaceae</taxon>
        <taxon>Phytophthora</taxon>
    </lineage>
</organism>
<feature type="region of interest" description="Disordered" evidence="1">
    <location>
        <begin position="248"/>
        <end position="336"/>
    </location>
</feature>
<protein>
    <submittedName>
        <fullName evidence="3">Unnamed protein product</fullName>
    </submittedName>
</protein>
<accession>A0A9W7CRD9</accession>